<evidence type="ECO:0000256" key="1">
    <source>
        <dbReference type="SAM" id="MobiDB-lite"/>
    </source>
</evidence>
<dbReference type="EMBL" id="ML220114">
    <property type="protein sequence ID" value="TGZ83062.1"/>
    <property type="molecule type" value="Genomic_DNA"/>
</dbReference>
<evidence type="ECO:0000313" key="2">
    <source>
        <dbReference type="EMBL" id="TGZ83062.1"/>
    </source>
</evidence>
<dbReference type="Proteomes" id="UP000298138">
    <property type="component" value="Unassembled WGS sequence"/>
</dbReference>
<keyword evidence="3" id="KW-1185">Reference proteome</keyword>
<gene>
    <name evidence="2" type="ORF">EX30DRAFT_339296</name>
</gene>
<organism evidence="2 3">
    <name type="scientific">Ascodesmis nigricans</name>
    <dbReference type="NCBI Taxonomy" id="341454"/>
    <lineage>
        <taxon>Eukaryota</taxon>
        <taxon>Fungi</taxon>
        <taxon>Dikarya</taxon>
        <taxon>Ascomycota</taxon>
        <taxon>Pezizomycotina</taxon>
        <taxon>Pezizomycetes</taxon>
        <taxon>Pezizales</taxon>
        <taxon>Ascodesmidaceae</taxon>
        <taxon>Ascodesmis</taxon>
    </lineage>
</organism>
<dbReference type="AlphaFoldDB" id="A0A4S2N1P4"/>
<evidence type="ECO:0000313" key="3">
    <source>
        <dbReference type="Proteomes" id="UP000298138"/>
    </source>
</evidence>
<feature type="region of interest" description="Disordered" evidence="1">
    <location>
        <begin position="257"/>
        <end position="278"/>
    </location>
</feature>
<proteinExistence type="predicted"/>
<sequence length="278" mass="30575">MSLLHPLLLRRSLSTTPRLLSNAHLKRGEPGFHGQGSTDTAPGHPVTTLYPHGAPADKPPPSTIADAPVTPFGSTLANLNGPGGPEEAALDAMARTNPVPKGTYMTSHIAEDFETHFRHARPGIYNPEPVSIASLLPWAPAIPCGHIGSSAAVYKAMKEYERRKFPRLIAAHKKKNKRKEPSVVWKSVKRQQVRMRLLRKVVRGDIGTQTPRRGVGILAHVYRATFGKYGEKRQMVTAVKAVIRDMKNRKLELAKKQLEEKKKAAPVLKPGKKAGKKK</sequence>
<protein>
    <submittedName>
        <fullName evidence="2">Uncharacterized protein</fullName>
    </submittedName>
</protein>
<reference evidence="2 3" key="1">
    <citation type="submission" date="2019-04" db="EMBL/GenBank/DDBJ databases">
        <title>Comparative genomics and transcriptomics to analyze fruiting body development in filamentous ascomycetes.</title>
        <authorList>
            <consortium name="DOE Joint Genome Institute"/>
            <person name="Lutkenhaus R."/>
            <person name="Traeger S."/>
            <person name="Breuer J."/>
            <person name="Kuo A."/>
            <person name="Lipzen A."/>
            <person name="Pangilinan J."/>
            <person name="Dilworth D."/>
            <person name="Sandor L."/>
            <person name="Poggeler S."/>
            <person name="Barry K."/>
            <person name="Grigoriev I.V."/>
            <person name="Nowrousian M."/>
        </authorList>
    </citation>
    <scope>NUCLEOTIDE SEQUENCE [LARGE SCALE GENOMIC DNA]</scope>
    <source>
        <strain evidence="2 3">CBS 389.68</strain>
    </source>
</reference>
<name>A0A4S2N1P4_9PEZI</name>
<dbReference type="InParanoid" id="A0A4S2N1P4"/>
<accession>A0A4S2N1P4</accession>
<feature type="region of interest" description="Disordered" evidence="1">
    <location>
        <begin position="25"/>
        <end position="88"/>
    </location>
</feature>